<dbReference type="PROSITE" id="PS50004">
    <property type="entry name" value="C2"/>
    <property type="match status" value="2"/>
</dbReference>
<gene>
    <name evidence="4" type="ORF">BaRGS_00035036</name>
</gene>
<dbReference type="EMBL" id="JACVVK020000460">
    <property type="protein sequence ID" value="KAK7473709.1"/>
    <property type="molecule type" value="Genomic_DNA"/>
</dbReference>
<dbReference type="PANTHER" id="PTHR10024">
    <property type="entry name" value="SYNAPTOTAGMIN"/>
    <property type="match status" value="1"/>
</dbReference>
<dbReference type="SUPFAM" id="SSF49562">
    <property type="entry name" value="C2 domain (Calcium/lipid-binding domain, CaLB)"/>
    <property type="match status" value="2"/>
</dbReference>
<evidence type="ECO:0000256" key="1">
    <source>
        <dbReference type="ARBA" id="ARBA00022737"/>
    </source>
</evidence>
<dbReference type="SMART" id="SM00239">
    <property type="entry name" value="C2"/>
    <property type="match status" value="2"/>
</dbReference>
<feature type="domain" description="C2" evidence="3">
    <location>
        <begin position="271"/>
        <end position="404"/>
    </location>
</feature>
<reference evidence="4 5" key="1">
    <citation type="journal article" date="2023" name="Sci. Data">
        <title>Genome assembly of the Korean intertidal mud-creeper Batillaria attramentaria.</title>
        <authorList>
            <person name="Patra A.K."/>
            <person name="Ho P.T."/>
            <person name="Jun S."/>
            <person name="Lee S.J."/>
            <person name="Kim Y."/>
            <person name="Won Y.J."/>
        </authorList>
    </citation>
    <scope>NUCLEOTIDE SEQUENCE [LARGE SCALE GENOMIC DNA]</scope>
    <source>
        <strain evidence="4">Wonlab-2016</strain>
    </source>
</reference>
<dbReference type="PRINTS" id="PR00399">
    <property type="entry name" value="SYNAPTOTAGMN"/>
</dbReference>
<dbReference type="Pfam" id="PF00168">
    <property type="entry name" value="C2"/>
    <property type="match status" value="2"/>
</dbReference>
<dbReference type="InterPro" id="IPR000008">
    <property type="entry name" value="C2_dom"/>
</dbReference>
<protein>
    <recommendedName>
        <fullName evidence="3">C2 domain-containing protein</fullName>
    </recommendedName>
</protein>
<feature type="domain" description="C2" evidence="3">
    <location>
        <begin position="114"/>
        <end position="234"/>
    </location>
</feature>
<evidence type="ECO:0000313" key="5">
    <source>
        <dbReference type="Proteomes" id="UP001519460"/>
    </source>
</evidence>
<sequence>AGSSGAGTPASIPPLRELSFSFSNEKVPGQAGGSDGQPSTPPAGYVPRRRASMHDAIDYTKIDARLYDKKLVGYILVGDCDEHRVYSSMDIVRLCSVCTQLVRQASVKSIEEENLGSINFTLDRNAETAILTVHIIQARNLVPRDFSGTADPYVKVCLLPDQRSSSAQSKIHRKTVNPVFEEEFIFELKDRHMDSAVLEILVYDYDQFSRDECIGCVHVPLKSVDLTEKVELWKGILPYEKDNDKDFEFGTLSIPAKIVVWCRPIRSSLRDVGDVMFSLSYLPSAERLTVVVVKARNLKHPESSREALDAYCKVTVVAGNKKTKKKKTATVHNTNNPIWNEALVFNFAKEHLDSVALEVSVFNDNKIGNDERLGKVRLSCDSSGEEKVHWQDLVREKSASARWHKLS</sequence>
<feature type="region of interest" description="Disordered" evidence="2">
    <location>
        <begin position="23"/>
        <end position="48"/>
    </location>
</feature>
<dbReference type="Gene3D" id="2.60.40.150">
    <property type="entry name" value="C2 domain"/>
    <property type="match status" value="2"/>
</dbReference>
<dbReference type="PRINTS" id="PR00360">
    <property type="entry name" value="C2DOMAIN"/>
</dbReference>
<feature type="non-terminal residue" evidence="4">
    <location>
        <position position="1"/>
    </location>
</feature>
<evidence type="ECO:0000313" key="4">
    <source>
        <dbReference type="EMBL" id="KAK7473709.1"/>
    </source>
</evidence>
<name>A0ABD0JFB4_9CAEN</name>
<dbReference type="CDD" id="cd00276">
    <property type="entry name" value="C2B_Synaptotagmin"/>
    <property type="match status" value="1"/>
</dbReference>
<comment type="caution">
    <text evidence="4">The sequence shown here is derived from an EMBL/GenBank/DDBJ whole genome shotgun (WGS) entry which is preliminary data.</text>
</comment>
<accession>A0ABD0JFB4</accession>
<dbReference type="PANTHER" id="PTHR10024:SF383">
    <property type="entry name" value="C2 DOMAIN-CONTAINING PROTEIN"/>
    <property type="match status" value="1"/>
</dbReference>
<organism evidence="4 5">
    <name type="scientific">Batillaria attramentaria</name>
    <dbReference type="NCBI Taxonomy" id="370345"/>
    <lineage>
        <taxon>Eukaryota</taxon>
        <taxon>Metazoa</taxon>
        <taxon>Spiralia</taxon>
        <taxon>Lophotrochozoa</taxon>
        <taxon>Mollusca</taxon>
        <taxon>Gastropoda</taxon>
        <taxon>Caenogastropoda</taxon>
        <taxon>Sorbeoconcha</taxon>
        <taxon>Cerithioidea</taxon>
        <taxon>Batillariidae</taxon>
        <taxon>Batillaria</taxon>
    </lineage>
</organism>
<dbReference type="Proteomes" id="UP001519460">
    <property type="component" value="Unassembled WGS sequence"/>
</dbReference>
<keyword evidence="1" id="KW-0677">Repeat</keyword>
<evidence type="ECO:0000256" key="2">
    <source>
        <dbReference type="SAM" id="MobiDB-lite"/>
    </source>
</evidence>
<dbReference type="InterPro" id="IPR035892">
    <property type="entry name" value="C2_domain_sf"/>
</dbReference>
<dbReference type="AlphaFoldDB" id="A0ABD0JFB4"/>
<evidence type="ECO:0000259" key="3">
    <source>
        <dbReference type="PROSITE" id="PS50004"/>
    </source>
</evidence>
<proteinExistence type="predicted"/>
<keyword evidence="5" id="KW-1185">Reference proteome</keyword>
<dbReference type="InterPro" id="IPR001565">
    <property type="entry name" value="Synaptotagmin"/>
</dbReference>